<keyword evidence="3" id="KW-0805">Transcription regulation</keyword>
<dbReference type="PANTHER" id="PTHR24086">
    <property type="entry name" value="NUCLEAR RECEPTOR SUBFAMILY 5 GROUP A"/>
    <property type="match status" value="1"/>
</dbReference>
<evidence type="ECO:0000256" key="5">
    <source>
        <dbReference type="ARBA" id="ARBA00023163"/>
    </source>
</evidence>
<keyword evidence="5" id="KW-0804">Transcription</keyword>
<feature type="non-terminal residue" evidence="9">
    <location>
        <position position="83"/>
    </location>
</feature>
<accession>A0ABQ9TN94</accession>
<dbReference type="Pfam" id="PF00104">
    <property type="entry name" value="Hormone_recep"/>
    <property type="match status" value="1"/>
</dbReference>
<keyword evidence="4" id="KW-0446">Lipid-binding</keyword>
<evidence type="ECO:0000256" key="1">
    <source>
        <dbReference type="ARBA" id="ARBA00004123"/>
    </source>
</evidence>
<keyword evidence="7" id="KW-0539">Nucleus</keyword>
<dbReference type="InterPro" id="IPR016355">
    <property type="entry name" value="NR5-like"/>
</dbReference>
<dbReference type="Proteomes" id="UP001266305">
    <property type="component" value="Unassembled WGS sequence"/>
</dbReference>
<keyword evidence="6" id="KW-0675">Receptor</keyword>
<evidence type="ECO:0000256" key="2">
    <source>
        <dbReference type="ARBA" id="ARBA00007536"/>
    </source>
</evidence>
<evidence type="ECO:0000313" key="9">
    <source>
        <dbReference type="EMBL" id="KAK2086203.1"/>
    </source>
</evidence>
<reference evidence="9 10" key="1">
    <citation type="submission" date="2023-05" db="EMBL/GenBank/DDBJ databases">
        <title>B98-5 Cell Line De Novo Hybrid Assembly: An Optical Mapping Approach.</title>
        <authorList>
            <person name="Kananen K."/>
            <person name="Auerbach J.A."/>
            <person name="Kautto E."/>
            <person name="Blachly J.S."/>
        </authorList>
    </citation>
    <scope>NUCLEOTIDE SEQUENCE [LARGE SCALE GENOMIC DNA]</scope>
    <source>
        <strain evidence="9">B95-8</strain>
        <tissue evidence="9">Cell line</tissue>
    </source>
</reference>
<dbReference type="InterPro" id="IPR000536">
    <property type="entry name" value="Nucl_hrmn_rcpt_lig-bd"/>
</dbReference>
<dbReference type="EMBL" id="JASSZA010000020">
    <property type="protein sequence ID" value="KAK2086203.1"/>
    <property type="molecule type" value="Genomic_DNA"/>
</dbReference>
<dbReference type="Gene3D" id="1.10.565.10">
    <property type="entry name" value="Retinoid X Receptor"/>
    <property type="match status" value="1"/>
</dbReference>
<dbReference type="InterPro" id="IPR035500">
    <property type="entry name" value="NHR-like_dom_sf"/>
</dbReference>
<gene>
    <name evidence="9" type="ORF">P7K49_035628</name>
</gene>
<evidence type="ECO:0000313" key="10">
    <source>
        <dbReference type="Proteomes" id="UP001266305"/>
    </source>
</evidence>
<feature type="domain" description="NR LBD" evidence="8">
    <location>
        <begin position="44"/>
        <end position="76"/>
    </location>
</feature>
<dbReference type="PANTHER" id="PTHR24086:SF18">
    <property type="entry name" value="NUCLEAR RECEPTOR SUBFAMILY 5 GROUP A MEMBER 2"/>
    <property type="match status" value="1"/>
</dbReference>
<protein>
    <recommendedName>
        <fullName evidence="8">NR LBD domain-containing protein</fullName>
    </recommendedName>
</protein>
<sequence>MVQIIKEIPVNAGIVLGECSPQYGTTALAVNTSYKISACLSPKVDDQMKLLQNCWSELLILDHIYRQVVHGKEGSIFLVTGQQ</sequence>
<evidence type="ECO:0000256" key="7">
    <source>
        <dbReference type="ARBA" id="ARBA00023242"/>
    </source>
</evidence>
<organism evidence="9 10">
    <name type="scientific">Saguinus oedipus</name>
    <name type="common">Cotton-top tamarin</name>
    <name type="synonym">Oedipomidas oedipus</name>
    <dbReference type="NCBI Taxonomy" id="9490"/>
    <lineage>
        <taxon>Eukaryota</taxon>
        <taxon>Metazoa</taxon>
        <taxon>Chordata</taxon>
        <taxon>Craniata</taxon>
        <taxon>Vertebrata</taxon>
        <taxon>Euteleostomi</taxon>
        <taxon>Mammalia</taxon>
        <taxon>Eutheria</taxon>
        <taxon>Euarchontoglires</taxon>
        <taxon>Primates</taxon>
        <taxon>Haplorrhini</taxon>
        <taxon>Platyrrhini</taxon>
        <taxon>Cebidae</taxon>
        <taxon>Callitrichinae</taxon>
        <taxon>Saguinus</taxon>
    </lineage>
</organism>
<evidence type="ECO:0000256" key="6">
    <source>
        <dbReference type="ARBA" id="ARBA00023170"/>
    </source>
</evidence>
<comment type="similarity">
    <text evidence="2">Belongs to the nuclear hormone receptor family. NR5 subfamily.</text>
</comment>
<proteinExistence type="inferred from homology"/>
<comment type="caution">
    <text evidence="9">The sequence shown here is derived from an EMBL/GenBank/DDBJ whole genome shotgun (WGS) entry which is preliminary data.</text>
</comment>
<evidence type="ECO:0000256" key="4">
    <source>
        <dbReference type="ARBA" id="ARBA00023121"/>
    </source>
</evidence>
<keyword evidence="10" id="KW-1185">Reference proteome</keyword>
<evidence type="ECO:0000259" key="8">
    <source>
        <dbReference type="Pfam" id="PF00104"/>
    </source>
</evidence>
<name>A0ABQ9TN94_SAGOE</name>
<comment type="subcellular location">
    <subcellularLocation>
        <location evidence="1">Nucleus</location>
    </subcellularLocation>
</comment>
<dbReference type="SUPFAM" id="SSF48508">
    <property type="entry name" value="Nuclear receptor ligand-binding domain"/>
    <property type="match status" value="1"/>
</dbReference>
<evidence type="ECO:0000256" key="3">
    <source>
        <dbReference type="ARBA" id="ARBA00023015"/>
    </source>
</evidence>